<sequence length="108" mass="11740">MCLSSSSADGRCLVSTKIRFRKSRQWSDTWAGSTGLVGWVAILKMAAMASNSAHGGLCVSISTTVQPTLLEEETTHVESRTRTGWDLQSPESPECLTRCPPSGRSPRR</sequence>
<feature type="compositionally biased region" description="Basic and acidic residues" evidence="1">
    <location>
        <begin position="73"/>
        <end position="83"/>
    </location>
</feature>
<evidence type="ECO:0000256" key="1">
    <source>
        <dbReference type="SAM" id="MobiDB-lite"/>
    </source>
</evidence>
<keyword evidence="3" id="KW-1185">Reference proteome</keyword>
<comment type="caution">
    <text evidence="2">The sequence shown here is derived from an EMBL/GenBank/DDBJ whole genome shotgun (WGS) entry which is preliminary data.</text>
</comment>
<dbReference type="EMBL" id="SRLO01000026">
    <property type="protein sequence ID" value="TNN84591.1"/>
    <property type="molecule type" value="Genomic_DNA"/>
</dbReference>
<evidence type="ECO:0000313" key="3">
    <source>
        <dbReference type="Proteomes" id="UP000314294"/>
    </source>
</evidence>
<gene>
    <name evidence="2" type="ORF">EYF80_005291</name>
</gene>
<protein>
    <submittedName>
        <fullName evidence="2">Uncharacterized protein</fullName>
    </submittedName>
</protein>
<reference evidence="2 3" key="1">
    <citation type="submission" date="2019-03" db="EMBL/GenBank/DDBJ databases">
        <title>First draft genome of Liparis tanakae, snailfish: a comprehensive survey of snailfish specific genes.</title>
        <authorList>
            <person name="Kim W."/>
            <person name="Song I."/>
            <person name="Jeong J.-H."/>
            <person name="Kim D."/>
            <person name="Kim S."/>
            <person name="Ryu S."/>
            <person name="Song J.Y."/>
            <person name="Lee S.K."/>
        </authorList>
    </citation>
    <scope>NUCLEOTIDE SEQUENCE [LARGE SCALE GENOMIC DNA]</scope>
    <source>
        <tissue evidence="2">Muscle</tissue>
    </source>
</reference>
<proteinExistence type="predicted"/>
<evidence type="ECO:0000313" key="2">
    <source>
        <dbReference type="EMBL" id="TNN84591.1"/>
    </source>
</evidence>
<dbReference type="OrthoDB" id="8982678at2759"/>
<organism evidence="2 3">
    <name type="scientific">Liparis tanakae</name>
    <name type="common">Tanaka's snailfish</name>
    <dbReference type="NCBI Taxonomy" id="230148"/>
    <lineage>
        <taxon>Eukaryota</taxon>
        <taxon>Metazoa</taxon>
        <taxon>Chordata</taxon>
        <taxon>Craniata</taxon>
        <taxon>Vertebrata</taxon>
        <taxon>Euteleostomi</taxon>
        <taxon>Actinopterygii</taxon>
        <taxon>Neopterygii</taxon>
        <taxon>Teleostei</taxon>
        <taxon>Neoteleostei</taxon>
        <taxon>Acanthomorphata</taxon>
        <taxon>Eupercaria</taxon>
        <taxon>Perciformes</taxon>
        <taxon>Cottioidei</taxon>
        <taxon>Cottales</taxon>
        <taxon>Liparidae</taxon>
        <taxon>Liparis</taxon>
    </lineage>
</organism>
<name>A0A4Z2J3S3_9TELE</name>
<dbReference type="AlphaFoldDB" id="A0A4Z2J3S3"/>
<feature type="region of interest" description="Disordered" evidence="1">
    <location>
        <begin position="72"/>
        <end position="108"/>
    </location>
</feature>
<accession>A0A4Z2J3S3</accession>
<dbReference type="Proteomes" id="UP000314294">
    <property type="component" value="Unassembled WGS sequence"/>
</dbReference>